<evidence type="ECO:0000259" key="3">
    <source>
        <dbReference type="Pfam" id="PF13472"/>
    </source>
</evidence>
<dbReference type="GO" id="GO:0016788">
    <property type="term" value="F:hydrolase activity, acting on ester bonds"/>
    <property type="evidence" value="ECO:0007669"/>
    <property type="project" value="UniProtKB-ARBA"/>
</dbReference>
<keyword evidence="4" id="KW-0378">Hydrolase</keyword>
<dbReference type="Gene3D" id="3.40.50.1110">
    <property type="entry name" value="SGNH hydrolase"/>
    <property type="match status" value="1"/>
</dbReference>
<evidence type="ECO:0000256" key="1">
    <source>
        <dbReference type="SAM" id="MobiDB-lite"/>
    </source>
</evidence>
<dbReference type="AlphaFoldDB" id="A0A9X3XGL8"/>
<dbReference type="Proteomes" id="UP001151081">
    <property type="component" value="Unassembled WGS sequence"/>
</dbReference>
<keyword evidence="2" id="KW-0732">Signal</keyword>
<dbReference type="SUPFAM" id="SSF52266">
    <property type="entry name" value="SGNH hydrolase"/>
    <property type="match status" value="1"/>
</dbReference>
<evidence type="ECO:0000313" key="5">
    <source>
        <dbReference type="Proteomes" id="UP001151081"/>
    </source>
</evidence>
<dbReference type="PROSITE" id="PS51257">
    <property type="entry name" value="PROKAR_LIPOPROTEIN"/>
    <property type="match status" value="1"/>
</dbReference>
<dbReference type="RefSeq" id="WP_272427253.1">
    <property type="nucleotide sequence ID" value="NZ_JAGTJJ010000057.1"/>
</dbReference>
<name>A0A9X3XGL8_9BACT</name>
<dbReference type="InterPro" id="IPR036514">
    <property type="entry name" value="SGNH_hydro_sf"/>
</dbReference>
<keyword evidence="5" id="KW-1185">Reference proteome</keyword>
<gene>
    <name evidence="4" type="ORF">KEG57_45040</name>
</gene>
<dbReference type="InterPro" id="IPR013830">
    <property type="entry name" value="SGNH_hydro"/>
</dbReference>
<sequence length="456" mass="47041">MIAIRPALALPFVLLIAACSADGQGSSPATTSSSGSGGGGGSGDGGGGGSGSGGGGSVPEPSGAIRYPHGLRHSPLSKAVVERWKGILATSPGRTTVFAKVGDSNTVNTGFLTCFGGNDIQWGPSAALEPTRAFFGKDLADAAKSSFERTTLAAKVGWSSGAVLAGDPSPLAQEIAAITPAFAVVLLGTNDTYPQGVEPFAQNLLRVVDELAAAGVVPWLTTLPPRDDTDEARALVPEMNAIVRAVAQARQAPLMDLFGALAELSEYGLAGDGIHLESFAQGGVHACWFDAAGLGEGMNRRNLLTIEALDRARRFLLEGEAPEPRPKDLAGEGTWESPFEIDALPFVDDRDTAASKTSIANVYSCSPVDEGGSEVVYRLTLTEPTNLRIRVFDAAGVDIDVHFMEDPGGSGLCVSRADKVLDVNAGPGTYWISADTYVSASGPLPGPYLLTVVAVD</sequence>
<dbReference type="EMBL" id="JAGTJJ010000057">
    <property type="protein sequence ID" value="MDC3987716.1"/>
    <property type="molecule type" value="Genomic_DNA"/>
</dbReference>
<feature type="compositionally biased region" description="Gly residues" evidence="1">
    <location>
        <begin position="35"/>
        <end position="57"/>
    </location>
</feature>
<protein>
    <submittedName>
        <fullName evidence="4">SGNH/GDSL hydrolase family protein</fullName>
    </submittedName>
</protein>
<feature type="signal peptide" evidence="2">
    <location>
        <begin position="1"/>
        <end position="21"/>
    </location>
</feature>
<evidence type="ECO:0000256" key="2">
    <source>
        <dbReference type="SAM" id="SignalP"/>
    </source>
</evidence>
<accession>A0A9X3XGL8</accession>
<proteinExistence type="predicted"/>
<evidence type="ECO:0000313" key="4">
    <source>
        <dbReference type="EMBL" id="MDC3987716.1"/>
    </source>
</evidence>
<comment type="caution">
    <text evidence="4">The sequence shown here is derived from an EMBL/GenBank/DDBJ whole genome shotgun (WGS) entry which is preliminary data.</text>
</comment>
<feature type="chain" id="PRO_5040761278" evidence="2">
    <location>
        <begin position="22"/>
        <end position="456"/>
    </location>
</feature>
<organism evidence="4 5">
    <name type="scientific">Polyangium jinanense</name>
    <dbReference type="NCBI Taxonomy" id="2829994"/>
    <lineage>
        <taxon>Bacteria</taxon>
        <taxon>Pseudomonadati</taxon>
        <taxon>Myxococcota</taxon>
        <taxon>Polyangia</taxon>
        <taxon>Polyangiales</taxon>
        <taxon>Polyangiaceae</taxon>
        <taxon>Polyangium</taxon>
    </lineage>
</organism>
<feature type="region of interest" description="Disordered" evidence="1">
    <location>
        <begin position="25"/>
        <end position="69"/>
    </location>
</feature>
<feature type="domain" description="SGNH hydrolase-type esterase" evidence="3">
    <location>
        <begin position="102"/>
        <end position="276"/>
    </location>
</feature>
<dbReference type="CDD" id="cd00229">
    <property type="entry name" value="SGNH_hydrolase"/>
    <property type="match status" value="1"/>
</dbReference>
<dbReference type="Pfam" id="PF13472">
    <property type="entry name" value="Lipase_GDSL_2"/>
    <property type="match status" value="1"/>
</dbReference>
<reference evidence="4 5" key="1">
    <citation type="submission" date="2021-04" db="EMBL/GenBank/DDBJ databases">
        <title>Genome analysis of Polyangium sp.</title>
        <authorList>
            <person name="Li Y."/>
            <person name="Wang J."/>
        </authorList>
    </citation>
    <scope>NUCLEOTIDE SEQUENCE [LARGE SCALE GENOMIC DNA]</scope>
    <source>
        <strain evidence="4 5">SDU14</strain>
    </source>
</reference>